<name>A0A6S6UJT7_9GAMM</name>
<feature type="transmembrane region" description="Helical" evidence="2">
    <location>
        <begin position="335"/>
        <end position="357"/>
    </location>
</feature>
<feature type="region of interest" description="Disordered" evidence="1">
    <location>
        <begin position="420"/>
        <end position="453"/>
    </location>
</feature>
<dbReference type="SUPFAM" id="SSF53098">
    <property type="entry name" value="Ribonuclease H-like"/>
    <property type="match status" value="1"/>
</dbReference>
<dbReference type="AlphaFoldDB" id="A0A6S6UJT7"/>
<dbReference type="InterPro" id="IPR002559">
    <property type="entry name" value="Transposase_11"/>
</dbReference>
<feature type="domain" description="Transposase IS4-like" evidence="3">
    <location>
        <begin position="173"/>
        <end position="323"/>
    </location>
</feature>
<dbReference type="GO" id="GO:0004803">
    <property type="term" value="F:transposase activity"/>
    <property type="evidence" value="ECO:0007669"/>
    <property type="project" value="InterPro"/>
</dbReference>
<organism evidence="4">
    <name type="scientific">uncultured Thiotrichaceae bacterium</name>
    <dbReference type="NCBI Taxonomy" id="298394"/>
    <lineage>
        <taxon>Bacteria</taxon>
        <taxon>Pseudomonadati</taxon>
        <taxon>Pseudomonadota</taxon>
        <taxon>Gammaproteobacteria</taxon>
        <taxon>Thiotrichales</taxon>
        <taxon>Thiotrichaceae</taxon>
        <taxon>environmental samples</taxon>
    </lineage>
</organism>
<evidence type="ECO:0000313" key="4">
    <source>
        <dbReference type="EMBL" id="CAA6830684.1"/>
    </source>
</evidence>
<feature type="compositionally biased region" description="Basic residues" evidence="1">
    <location>
        <begin position="420"/>
        <end position="433"/>
    </location>
</feature>
<dbReference type="Pfam" id="PF01609">
    <property type="entry name" value="DDE_Tnp_1"/>
    <property type="match status" value="1"/>
</dbReference>
<keyword evidence="2" id="KW-0472">Membrane</keyword>
<dbReference type="GO" id="GO:0006313">
    <property type="term" value="P:DNA transposition"/>
    <property type="evidence" value="ECO:0007669"/>
    <property type="project" value="InterPro"/>
</dbReference>
<accession>A0A6S6UJT7</accession>
<evidence type="ECO:0000256" key="2">
    <source>
        <dbReference type="SAM" id="Phobius"/>
    </source>
</evidence>
<sequence>MLNLSSLLERFSERTPLPVMARGLLERHLSGAALDDWFENVAEKQYTKKLLFSSLYDLMTQVVFRHQPSVNTAYQNAVQPLNASLSAVYAKLNNIETQTSAALVSLSADKSAALIQEMGAEEAAIIPGYRIRILDGNALGARAHRLAVTRSSTAAPLPGKSLNVYEPALGLITHTLPCEDAYTQERALLSSLAEQIEVNDLWVADRNFCTTDFLTELQARGAAGLIREHGQIRFQPLKAMGDAVRIETGEVSEQRIQLTTGGKEGILLRRIRVKLDKPDRNGEDSIYLLTQVPPEKASAAELADLYRKRWKIEVAFLKMTVQLRCEINTLGYPKAALFGFAVAAVAFNALAVIMAALRVAHPEVDIEQEVSTYYIANEMANMAESLDTIIDTEDWQPIADANQADMAEWLVTLAKRAQLRKYKKHPRGKKKPAQPRSTDPKKPHVSTARLLRK</sequence>
<protein>
    <submittedName>
        <fullName evidence="4">Transposase IS4 family protein</fullName>
    </submittedName>
</protein>
<evidence type="ECO:0000256" key="1">
    <source>
        <dbReference type="SAM" id="MobiDB-lite"/>
    </source>
</evidence>
<dbReference type="PANTHER" id="PTHR33258">
    <property type="entry name" value="TRANSPOSASE INSL FOR INSERTION SEQUENCE ELEMENT IS186A-RELATED"/>
    <property type="match status" value="1"/>
</dbReference>
<dbReference type="InterPro" id="IPR012337">
    <property type="entry name" value="RNaseH-like_sf"/>
</dbReference>
<dbReference type="GO" id="GO:0003677">
    <property type="term" value="F:DNA binding"/>
    <property type="evidence" value="ECO:0007669"/>
    <property type="project" value="InterPro"/>
</dbReference>
<reference evidence="4" key="1">
    <citation type="submission" date="2020-01" db="EMBL/GenBank/DDBJ databases">
        <authorList>
            <person name="Meier V. D."/>
            <person name="Meier V D."/>
        </authorList>
    </citation>
    <scope>NUCLEOTIDE SEQUENCE</scope>
    <source>
        <strain evidence="4">HLG_WM_MAG_09</strain>
    </source>
</reference>
<proteinExistence type="predicted"/>
<dbReference type="EMBL" id="CACVAT010000617">
    <property type="protein sequence ID" value="CAA6830684.1"/>
    <property type="molecule type" value="Genomic_DNA"/>
</dbReference>
<evidence type="ECO:0000259" key="3">
    <source>
        <dbReference type="Pfam" id="PF01609"/>
    </source>
</evidence>
<dbReference type="Gene3D" id="3.90.350.10">
    <property type="entry name" value="Transposase Inhibitor Protein From Tn5, Chain A, domain 1"/>
    <property type="match status" value="1"/>
</dbReference>
<gene>
    <name evidence="4" type="ORF">HELGO_WM64865</name>
</gene>
<keyword evidence="2" id="KW-1133">Transmembrane helix</keyword>
<keyword evidence="2" id="KW-0812">Transmembrane</keyword>
<dbReference type="PANTHER" id="PTHR33258:SF1">
    <property type="entry name" value="TRANSPOSASE INSL FOR INSERTION SEQUENCE ELEMENT IS186A-RELATED"/>
    <property type="match status" value="1"/>
</dbReference>